<evidence type="ECO:0000256" key="4">
    <source>
        <dbReference type="ARBA" id="ARBA00022989"/>
    </source>
</evidence>
<sequence>MILHFYIARRFLTSFMLVLGVFIGLYFLIDMVEQVRQFEAGSVGFVQIVQLTLLNMPAGLYTILPLIVILATLTLFLSLARSSEMVITRASGRSAIRSLLAPVTVALLIGAVAVAVFNPIVASTQKQYEILAGRLSGDDASVLSVSQEGLWLRQGGPEGQTVIHADRANLEGTVLFGVTFLGFDRDGLPRQRIEAASAALTPGSWNVTEAKVWDLVDSDNPERDAETHETMTIRSDLTSEQIQDSFGTPASVPIWELPGYISQLERAGFSARSHRVWLQMELALPVMLAAMVLVAAGFTMRHTRFGRTGLMVLLSIGLGFAIYFLRNFAQILGNSGQLPVGLAAWTVPVAAVILSMGILLNLEDG</sequence>
<reference evidence="8" key="1">
    <citation type="journal article" date="2019" name="Int. J. Syst. Evol. Microbiol.">
        <title>The Global Catalogue of Microorganisms (GCM) 10K type strain sequencing project: providing services to taxonomists for standard genome sequencing and annotation.</title>
        <authorList>
            <consortium name="The Broad Institute Genomics Platform"/>
            <consortium name="The Broad Institute Genome Sequencing Center for Infectious Disease"/>
            <person name="Wu L."/>
            <person name="Ma J."/>
        </authorList>
    </citation>
    <scope>NUCLEOTIDE SEQUENCE [LARGE SCALE GENOMIC DNA]</scope>
    <source>
        <strain evidence="8">KCTC 52366</strain>
    </source>
</reference>
<evidence type="ECO:0000256" key="5">
    <source>
        <dbReference type="ARBA" id="ARBA00023136"/>
    </source>
</evidence>
<gene>
    <name evidence="7" type="primary">lptG</name>
    <name evidence="7" type="ORF">ACFOGP_15165</name>
</gene>
<accession>A0ABV7GTT4</accession>
<evidence type="ECO:0000313" key="8">
    <source>
        <dbReference type="Proteomes" id="UP001595632"/>
    </source>
</evidence>
<keyword evidence="3 6" id="KW-0812">Transmembrane</keyword>
<keyword evidence="4 6" id="KW-1133">Transmembrane helix</keyword>
<feature type="transmembrane region" description="Helical" evidence="6">
    <location>
        <begin position="99"/>
        <end position="121"/>
    </location>
</feature>
<evidence type="ECO:0000256" key="1">
    <source>
        <dbReference type="ARBA" id="ARBA00004651"/>
    </source>
</evidence>
<dbReference type="PANTHER" id="PTHR33529">
    <property type="entry name" value="SLR0882 PROTEIN-RELATED"/>
    <property type="match status" value="1"/>
</dbReference>
<protein>
    <submittedName>
        <fullName evidence="7">LPS export ABC transporter permease LptG</fullName>
    </submittedName>
</protein>
<name>A0ABV7GTT4_9RHOB</name>
<feature type="transmembrane region" description="Helical" evidence="6">
    <location>
        <begin position="310"/>
        <end position="329"/>
    </location>
</feature>
<dbReference type="PANTHER" id="PTHR33529:SF2">
    <property type="entry name" value="LIPOPOLYSACCHARIDE EXPORT SYSTEM PERMEASE PROTEIN LPTG"/>
    <property type="match status" value="1"/>
</dbReference>
<dbReference type="NCBIfam" id="TIGR04408">
    <property type="entry name" value="LptG_lptG"/>
    <property type="match status" value="1"/>
</dbReference>
<dbReference type="Pfam" id="PF03739">
    <property type="entry name" value="LptF_LptG"/>
    <property type="match status" value="1"/>
</dbReference>
<dbReference type="EMBL" id="JBHRTB010000010">
    <property type="protein sequence ID" value="MFC3144058.1"/>
    <property type="molecule type" value="Genomic_DNA"/>
</dbReference>
<proteinExistence type="predicted"/>
<organism evidence="7 8">
    <name type="scientific">Psychromarinibacter halotolerans</name>
    <dbReference type="NCBI Taxonomy" id="1775175"/>
    <lineage>
        <taxon>Bacteria</taxon>
        <taxon>Pseudomonadati</taxon>
        <taxon>Pseudomonadota</taxon>
        <taxon>Alphaproteobacteria</taxon>
        <taxon>Rhodobacterales</taxon>
        <taxon>Paracoccaceae</taxon>
        <taxon>Psychromarinibacter</taxon>
    </lineage>
</organism>
<evidence type="ECO:0000256" key="6">
    <source>
        <dbReference type="SAM" id="Phobius"/>
    </source>
</evidence>
<evidence type="ECO:0000256" key="2">
    <source>
        <dbReference type="ARBA" id="ARBA00022475"/>
    </source>
</evidence>
<keyword evidence="2" id="KW-1003">Cell membrane</keyword>
<dbReference type="RefSeq" id="WP_275631321.1">
    <property type="nucleotide sequence ID" value="NZ_JARGYD010000001.1"/>
</dbReference>
<comment type="caution">
    <text evidence="7">The sequence shown here is derived from an EMBL/GenBank/DDBJ whole genome shotgun (WGS) entry which is preliminary data.</text>
</comment>
<feature type="transmembrane region" description="Helical" evidence="6">
    <location>
        <begin position="58"/>
        <end position="79"/>
    </location>
</feature>
<dbReference type="Proteomes" id="UP001595632">
    <property type="component" value="Unassembled WGS sequence"/>
</dbReference>
<feature type="transmembrane region" description="Helical" evidence="6">
    <location>
        <begin position="12"/>
        <end position="29"/>
    </location>
</feature>
<comment type="subcellular location">
    <subcellularLocation>
        <location evidence="1">Cell membrane</location>
        <topology evidence="1">Multi-pass membrane protein</topology>
    </subcellularLocation>
</comment>
<keyword evidence="5 6" id="KW-0472">Membrane</keyword>
<evidence type="ECO:0000313" key="7">
    <source>
        <dbReference type="EMBL" id="MFC3144058.1"/>
    </source>
</evidence>
<keyword evidence="8" id="KW-1185">Reference proteome</keyword>
<evidence type="ECO:0000256" key="3">
    <source>
        <dbReference type="ARBA" id="ARBA00022692"/>
    </source>
</evidence>
<dbReference type="InterPro" id="IPR030923">
    <property type="entry name" value="LptG"/>
</dbReference>
<dbReference type="InterPro" id="IPR005495">
    <property type="entry name" value="LptG/LptF_permease"/>
</dbReference>
<feature type="transmembrane region" description="Helical" evidence="6">
    <location>
        <begin position="276"/>
        <end position="298"/>
    </location>
</feature>
<feature type="transmembrane region" description="Helical" evidence="6">
    <location>
        <begin position="341"/>
        <end position="362"/>
    </location>
</feature>